<gene>
    <name evidence="3" type="ORF">B0T18DRAFT_408268</name>
</gene>
<sequence length="236" mass="25505">MLATLFLAFIPAMALACPGHMPRDENANATGFPRVEAGTDEPADFATTGYVLNHFSLNVKDMARSIKWYGDVLGLRLIFNYRATEKLSIAYLAHSHGGKNGTGYQTVREMNRLKNNMEGLLELVSYADPDASLVPSTVKVNTFSHYGLIVPDVLAAQARFEKLGVNILKKAGVALDLKGPVAEAFGLGSVWEKDPSEAETIAKALLSTGGQDFAIIADQDGNMIEVQSLYAPQLDL</sequence>
<dbReference type="InterPro" id="IPR029068">
    <property type="entry name" value="Glyas_Bleomycin-R_OHBP_Dase"/>
</dbReference>
<keyword evidence="1" id="KW-0732">Signal</keyword>
<comment type="caution">
    <text evidence="3">The sequence shown here is derived from an EMBL/GenBank/DDBJ whole genome shotgun (WGS) entry which is preliminary data.</text>
</comment>
<dbReference type="Gene3D" id="3.10.180.10">
    <property type="entry name" value="2,3-Dihydroxybiphenyl 1,2-Dioxygenase, domain 1"/>
    <property type="match status" value="1"/>
</dbReference>
<dbReference type="PANTHER" id="PTHR10374">
    <property type="entry name" value="LACTOYLGLUTATHIONE LYASE GLYOXALASE I"/>
    <property type="match status" value="1"/>
</dbReference>
<dbReference type="InterPro" id="IPR004360">
    <property type="entry name" value="Glyas_Fos-R_dOase_dom"/>
</dbReference>
<accession>A0AA40K8N2</accession>
<evidence type="ECO:0000259" key="2">
    <source>
        <dbReference type="PROSITE" id="PS51819"/>
    </source>
</evidence>
<name>A0AA40K8N2_9PEZI</name>
<reference evidence="3" key="1">
    <citation type="submission" date="2023-06" db="EMBL/GenBank/DDBJ databases">
        <title>Genome-scale phylogeny and comparative genomics of the fungal order Sordariales.</title>
        <authorList>
            <consortium name="Lawrence Berkeley National Laboratory"/>
            <person name="Hensen N."/>
            <person name="Bonometti L."/>
            <person name="Westerberg I."/>
            <person name="Brannstrom I.O."/>
            <person name="Guillou S."/>
            <person name="Cros-Aarteil S."/>
            <person name="Calhoun S."/>
            <person name="Haridas S."/>
            <person name="Kuo A."/>
            <person name="Mondo S."/>
            <person name="Pangilinan J."/>
            <person name="Riley R."/>
            <person name="LaButti K."/>
            <person name="Andreopoulos B."/>
            <person name="Lipzen A."/>
            <person name="Chen C."/>
            <person name="Yanf M."/>
            <person name="Daum C."/>
            <person name="Ng V."/>
            <person name="Clum A."/>
            <person name="Steindorff A."/>
            <person name="Ohm R."/>
            <person name="Martin F."/>
            <person name="Silar P."/>
            <person name="Natvig D."/>
            <person name="Lalanne C."/>
            <person name="Gautier V."/>
            <person name="Ament-velasquez S.L."/>
            <person name="Kruys A."/>
            <person name="Hutchinson M.I."/>
            <person name="Powell A.J."/>
            <person name="Barry K."/>
            <person name="Miller A.N."/>
            <person name="Grigoriev I.V."/>
            <person name="Debuchy R."/>
            <person name="Gladieux P."/>
            <person name="Thoren M.H."/>
            <person name="Johannesson H."/>
        </authorList>
    </citation>
    <scope>NUCLEOTIDE SEQUENCE</scope>
    <source>
        <strain evidence="3">SMH3187-1</strain>
    </source>
</reference>
<dbReference type="SUPFAM" id="SSF54593">
    <property type="entry name" value="Glyoxalase/Bleomycin resistance protein/Dihydroxybiphenyl dioxygenase"/>
    <property type="match status" value="1"/>
</dbReference>
<evidence type="ECO:0000313" key="3">
    <source>
        <dbReference type="EMBL" id="KAK0750119.1"/>
    </source>
</evidence>
<dbReference type="Pfam" id="PF00903">
    <property type="entry name" value="Glyoxalase"/>
    <property type="match status" value="1"/>
</dbReference>
<dbReference type="PANTHER" id="PTHR10374:SF19">
    <property type="entry name" value="LYASE (GLO1), PUTATIVE (AFU_ORTHOLOGUE AFUA_2G13550)-RELATED"/>
    <property type="match status" value="1"/>
</dbReference>
<protein>
    <recommendedName>
        <fullName evidence="2">VOC domain-containing protein</fullName>
    </recommendedName>
</protein>
<feature type="signal peptide" evidence="1">
    <location>
        <begin position="1"/>
        <end position="16"/>
    </location>
</feature>
<dbReference type="EMBL" id="JAUKUD010000003">
    <property type="protein sequence ID" value="KAK0750119.1"/>
    <property type="molecule type" value="Genomic_DNA"/>
</dbReference>
<evidence type="ECO:0000256" key="1">
    <source>
        <dbReference type="SAM" id="SignalP"/>
    </source>
</evidence>
<keyword evidence="4" id="KW-1185">Reference proteome</keyword>
<dbReference type="PROSITE" id="PS51819">
    <property type="entry name" value="VOC"/>
    <property type="match status" value="1"/>
</dbReference>
<evidence type="ECO:0000313" key="4">
    <source>
        <dbReference type="Proteomes" id="UP001172155"/>
    </source>
</evidence>
<dbReference type="Proteomes" id="UP001172155">
    <property type="component" value="Unassembled WGS sequence"/>
</dbReference>
<organism evidence="3 4">
    <name type="scientific">Schizothecium vesticola</name>
    <dbReference type="NCBI Taxonomy" id="314040"/>
    <lineage>
        <taxon>Eukaryota</taxon>
        <taxon>Fungi</taxon>
        <taxon>Dikarya</taxon>
        <taxon>Ascomycota</taxon>
        <taxon>Pezizomycotina</taxon>
        <taxon>Sordariomycetes</taxon>
        <taxon>Sordariomycetidae</taxon>
        <taxon>Sordariales</taxon>
        <taxon>Schizotheciaceae</taxon>
        <taxon>Schizothecium</taxon>
    </lineage>
</organism>
<proteinExistence type="predicted"/>
<dbReference type="InterPro" id="IPR037523">
    <property type="entry name" value="VOC_core"/>
</dbReference>
<feature type="chain" id="PRO_5041247123" description="VOC domain-containing protein" evidence="1">
    <location>
        <begin position="17"/>
        <end position="236"/>
    </location>
</feature>
<feature type="domain" description="VOC" evidence="2">
    <location>
        <begin position="51"/>
        <end position="229"/>
    </location>
</feature>
<dbReference type="AlphaFoldDB" id="A0AA40K8N2"/>